<dbReference type="RefSeq" id="WP_068671480.1">
    <property type="nucleotide sequence ID" value="NZ_LYPB01000095.1"/>
</dbReference>
<comment type="caution">
    <text evidence="2">The sequence shown here is derived from an EMBL/GenBank/DDBJ whole genome shotgun (WGS) entry which is preliminary data.</text>
</comment>
<evidence type="ECO:0008006" key="4">
    <source>
        <dbReference type="Google" id="ProtNLM"/>
    </source>
</evidence>
<dbReference type="GO" id="GO:0016020">
    <property type="term" value="C:membrane"/>
    <property type="evidence" value="ECO:0007669"/>
    <property type="project" value="InterPro"/>
</dbReference>
<sequence>MHNNDEQEEKQQSSSHLSTAIKTILIADLVMSLDNVLAVAGAAGGSFLLITLGLAISIPLILWGVIC</sequence>
<dbReference type="InterPro" id="IPR005496">
    <property type="entry name" value="Integral_membrane_TerC"/>
</dbReference>
<keyword evidence="1" id="KW-0812">Transmembrane</keyword>
<keyword evidence="1" id="KW-1133">Transmembrane helix</keyword>
<dbReference type="Proteomes" id="UP000078454">
    <property type="component" value="Unassembled WGS sequence"/>
</dbReference>
<evidence type="ECO:0000256" key="1">
    <source>
        <dbReference type="SAM" id="Phobius"/>
    </source>
</evidence>
<organism evidence="2 3">
    <name type="scientific">Paenibacillus oryzisoli</name>
    <dbReference type="NCBI Taxonomy" id="1850517"/>
    <lineage>
        <taxon>Bacteria</taxon>
        <taxon>Bacillati</taxon>
        <taxon>Bacillota</taxon>
        <taxon>Bacilli</taxon>
        <taxon>Bacillales</taxon>
        <taxon>Paenibacillaceae</taxon>
        <taxon>Paenibacillus</taxon>
    </lineage>
</organism>
<reference evidence="2 3" key="1">
    <citation type="submission" date="2016-05" db="EMBL/GenBank/DDBJ databases">
        <title>Paenibacillus sp. 1ZS3-15 nov., isolated from the rhizosphere soil.</title>
        <authorList>
            <person name="Zhang X.X."/>
            <person name="Zhang J."/>
        </authorList>
    </citation>
    <scope>NUCLEOTIDE SEQUENCE [LARGE SCALE GENOMIC DNA]</scope>
    <source>
        <strain evidence="2 3">1ZS3-15</strain>
    </source>
</reference>
<accession>A0A197ZX23</accession>
<keyword evidence="1" id="KW-0472">Membrane</keyword>
<keyword evidence="3" id="KW-1185">Reference proteome</keyword>
<dbReference type="Pfam" id="PF03741">
    <property type="entry name" value="TerC"/>
    <property type="match status" value="1"/>
</dbReference>
<proteinExistence type="predicted"/>
<dbReference type="EMBL" id="LYPB01000095">
    <property type="protein sequence ID" value="OAS13278.1"/>
    <property type="molecule type" value="Genomic_DNA"/>
</dbReference>
<feature type="transmembrane region" description="Helical" evidence="1">
    <location>
        <begin position="37"/>
        <end position="66"/>
    </location>
</feature>
<protein>
    <recommendedName>
        <fullName evidence="4">TerC family protein</fullName>
    </recommendedName>
</protein>
<gene>
    <name evidence="2" type="ORF">A8708_10800</name>
</gene>
<evidence type="ECO:0000313" key="3">
    <source>
        <dbReference type="Proteomes" id="UP000078454"/>
    </source>
</evidence>
<evidence type="ECO:0000313" key="2">
    <source>
        <dbReference type="EMBL" id="OAS13278.1"/>
    </source>
</evidence>
<name>A0A197ZX23_9BACL</name>
<dbReference type="AlphaFoldDB" id="A0A197ZX23"/>
<dbReference type="STRING" id="1850517.A8708_10800"/>